<protein>
    <recommendedName>
        <fullName evidence="3">AbrB/MazE/SpoVT family DNA-binding domain-containing protein</fullName>
    </recommendedName>
</protein>
<accession>A0A369NYS2</accession>
<dbReference type="EMBL" id="PPUT01000014">
    <property type="protein sequence ID" value="RDC44352.1"/>
    <property type="molecule type" value="Genomic_DNA"/>
</dbReference>
<dbReference type="SUPFAM" id="SSF89447">
    <property type="entry name" value="AbrB/MazE/MraZ-like"/>
    <property type="match status" value="1"/>
</dbReference>
<dbReference type="RefSeq" id="WP_114549056.1">
    <property type="nucleotide sequence ID" value="NZ_PPUT01000014.1"/>
</dbReference>
<dbReference type="InterPro" id="IPR037914">
    <property type="entry name" value="SpoVT-AbrB_sf"/>
</dbReference>
<evidence type="ECO:0000313" key="2">
    <source>
        <dbReference type="Proteomes" id="UP000253805"/>
    </source>
</evidence>
<dbReference type="Gene3D" id="2.10.260.10">
    <property type="match status" value="1"/>
</dbReference>
<name>A0A369NYS2_9ACTN</name>
<comment type="caution">
    <text evidence="1">The sequence shown here is derived from an EMBL/GenBank/DDBJ whole genome shotgun (WGS) entry which is preliminary data.</text>
</comment>
<dbReference type="Proteomes" id="UP000253805">
    <property type="component" value="Unassembled WGS sequence"/>
</dbReference>
<evidence type="ECO:0000313" key="1">
    <source>
        <dbReference type="EMBL" id="RDC44352.1"/>
    </source>
</evidence>
<sequence>MATATLTKVGNSMAVLLPKALRQEAAIDQDTPLRLASPRKGVVVITSMLDDEEDRLARLRRVEARIAARRNKIKPWPEGLTADDLIAQAKEERYRDFLAL</sequence>
<reference evidence="1 2" key="1">
    <citation type="journal article" date="2018" name="Elife">
        <title>Discovery and characterization of a prevalent human gut bacterial enzyme sufficient for the inactivation of a family of plant toxins.</title>
        <authorList>
            <person name="Koppel N."/>
            <person name="Bisanz J.E."/>
            <person name="Pandelia M.E."/>
            <person name="Turnbaugh P.J."/>
            <person name="Balskus E.P."/>
        </authorList>
    </citation>
    <scope>NUCLEOTIDE SEQUENCE [LARGE SCALE GENOMIC DNA]</scope>
    <source>
        <strain evidence="1 2">OB21 GAM 11</strain>
    </source>
</reference>
<dbReference type="AlphaFoldDB" id="A0A369NYS2"/>
<gene>
    <name evidence="1" type="ORF">C1850_06440</name>
</gene>
<evidence type="ECO:0008006" key="3">
    <source>
        <dbReference type="Google" id="ProtNLM"/>
    </source>
</evidence>
<proteinExistence type="predicted"/>
<organism evidence="1 2">
    <name type="scientific">Adlercreutzia equolifaciens subsp. celatus</name>
    <dbReference type="NCBI Taxonomy" id="394340"/>
    <lineage>
        <taxon>Bacteria</taxon>
        <taxon>Bacillati</taxon>
        <taxon>Actinomycetota</taxon>
        <taxon>Coriobacteriia</taxon>
        <taxon>Eggerthellales</taxon>
        <taxon>Eggerthellaceae</taxon>
        <taxon>Adlercreutzia</taxon>
    </lineage>
</organism>